<evidence type="ECO:0000256" key="1">
    <source>
        <dbReference type="SAM" id="MobiDB-lite"/>
    </source>
</evidence>
<protein>
    <submittedName>
        <fullName evidence="3">Protein containing DNA topoisomerase, type IA, zn finger domain protein</fullName>
        <ecNumber evidence="3">5.99.1.2</ecNumber>
    </submittedName>
</protein>
<dbReference type="GO" id="GO:0003916">
    <property type="term" value="F:DNA topoisomerase activity"/>
    <property type="evidence" value="ECO:0007669"/>
    <property type="project" value="InterPro"/>
</dbReference>
<reference evidence="3" key="1">
    <citation type="journal article" date="2013" name="Environ. Microbiol.">
        <title>Microbiota from the distal guts of lean and obese adolescents exhibit partial functional redundancy besides clear differences in community structure.</title>
        <authorList>
            <person name="Ferrer M."/>
            <person name="Ruiz A."/>
            <person name="Lanza F."/>
            <person name="Haange S.B."/>
            <person name="Oberbach A."/>
            <person name="Till H."/>
            <person name="Bargiela R."/>
            <person name="Campoy C."/>
            <person name="Segura M.T."/>
            <person name="Richter M."/>
            <person name="von Bergen M."/>
            <person name="Seifert J."/>
            <person name="Suarez A."/>
        </authorList>
    </citation>
    <scope>NUCLEOTIDE SEQUENCE</scope>
</reference>
<evidence type="ECO:0000259" key="2">
    <source>
        <dbReference type="Pfam" id="PF01396"/>
    </source>
</evidence>
<dbReference type="GO" id="GO:0005694">
    <property type="term" value="C:chromosome"/>
    <property type="evidence" value="ECO:0007669"/>
    <property type="project" value="InterPro"/>
</dbReference>
<feature type="domain" description="DNA topoisomerase type IA zn finger" evidence="2">
    <location>
        <begin position="2"/>
        <end position="35"/>
    </location>
</feature>
<dbReference type="Pfam" id="PF01396">
    <property type="entry name" value="Zn_ribbon_Top1"/>
    <property type="match status" value="2"/>
</dbReference>
<dbReference type="InterPro" id="IPR013498">
    <property type="entry name" value="Topo_IA_Znf"/>
</dbReference>
<dbReference type="EC" id="5.99.1.2" evidence="3"/>
<evidence type="ECO:0000313" key="3">
    <source>
        <dbReference type="EMBL" id="EKC68690.1"/>
    </source>
</evidence>
<dbReference type="GO" id="GO:0003677">
    <property type="term" value="F:DNA binding"/>
    <property type="evidence" value="ECO:0007669"/>
    <property type="project" value="InterPro"/>
</dbReference>
<feature type="domain" description="DNA topoisomerase type IA zn finger" evidence="2">
    <location>
        <begin position="41"/>
        <end position="79"/>
    </location>
</feature>
<feature type="compositionally biased region" description="Basic residues" evidence="1">
    <location>
        <begin position="100"/>
        <end position="124"/>
    </location>
</feature>
<dbReference type="AlphaFoldDB" id="K1TR14"/>
<keyword evidence="3" id="KW-0413">Isomerase</keyword>
<name>K1TR14_9ZZZZ</name>
<accession>K1TR14</accession>
<dbReference type="EMBL" id="AJWZ01003268">
    <property type="protein sequence ID" value="EKC68690.1"/>
    <property type="molecule type" value="Genomic_DNA"/>
</dbReference>
<sequence>VQCDKCGRMMVVKMGRFGKFLACPGYPECKNVKPFVVTIDEPCPVCGGKVQVRKTKRRRNYYICENNPKSCNYISWNKPKKGEVWTPEEVKEEGSTTTKRAGKTTKTATKRTTVKKIATKKKTAKTTTKETNKKSAGKKKE</sequence>
<proteinExistence type="predicted"/>
<gene>
    <name evidence="3" type="ORF">OBE_04799</name>
</gene>
<dbReference type="SUPFAM" id="SSF57783">
    <property type="entry name" value="Zinc beta-ribbon"/>
    <property type="match status" value="1"/>
</dbReference>
<dbReference type="Gene3D" id="3.30.65.10">
    <property type="entry name" value="Bacterial Topoisomerase I, domain 1"/>
    <property type="match status" value="1"/>
</dbReference>
<comment type="caution">
    <text evidence="3">The sequence shown here is derived from an EMBL/GenBank/DDBJ whole genome shotgun (WGS) entry which is preliminary data.</text>
</comment>
<organism evidence="3">
    <name type="scientific">human gut metagenome</name>
    <dbReference type="NCBI Taxonomy" id="408170"/>
    <lineage>
        <taxon>unclassified sequences</taxon>
        <taxon>metagenomes</taxon>
        <taxon>organismal metagenomes</taxon>
    </lineage>
</organism>
<feature type="non-terminal residue" evidence="3">
    <location>
        <position position="1"/>
    </location>
</feature>
<feature type="region of interest" description="Disordered" evidence="1">
    <location>
        <begin position="86"/>
        <end position="141"/>
    </location>
</feature>
<dbReference type="GO" id="GO:0006265">
    <property type="term" value="P:DNA topological change"/>
    <property type="evidence" value="ECO:0007669"/>
    <property type="project" value="InterPro"/>
</dbReference>